<feature type="transmembrane region" description="Helical" evidence="2">
    <location>
        <begin position="266"/>
        <end position="285"/>
    </location>
</feature>
<gene>
    <name evidence="3" type="ORF">GA0070621_2107</name>
</gene>
<evidence type="ECO:0000256" key="1">
    <source>
        <dbReference type="PROSITE-ProRule" id="PRU00339"/>
    </source>
</evidence>
<sequence length="315" mass="35110">MPADSAFPLVIRDVLEAHPDPEPTLRQILDDRTARARLRFAALYALLLRLRREERHAEYSAVVRHYEGEFGAEPYFDTFRAIVARTRGDLASLRSAVEYSRQAVASMPDVAAVVHQLAAFWVEFLERLEQPGSARDLDEVERHIDRAITLSQGRIAHYFETKGRLLALRGEFEAARSAVAQAIELEPRTSRDYLRRLTQYQTTRIRIDLMQERARWAQAHDRFRTELTEFKAQQLQLLGLLAAVVAFIATAGNIASQSEGIDGVRLMLVASGAVGVVFGTFSLVNNSGIRRVIAAVVLGCALIGAGILVPAAWMS</sequence>
<evidence type="ECO:0000313" key="3">
    <source>
        <dbReference type="EMBL" id="SBT44591.1"/>
    </source>
</evidence>
<feature type="transmembrane region" description="Helical" evidence="2">
    <location>
        <begin position="292"/>
        <end position="313"/>
    </location>
</feature>
<feature type="transmembrane region" description="Helical" evidence="2">
    <location>
        <begin position="237"/>
        <end position="254"/>
    </location>
</feature>
<keyword evidence="2" id="KW-0472">Membrane</keyword>
<dbReference type="EMBL" id="LT594324">
    <property type="protein sequence ID" value="SBT44591.1"/>
    <property type="molecule type" value="Genomic_DNA"/>
</dbReference>
<keyword evidence="1" id="KW-0802">TPR repeat</keyword>
<dbReference type="Proteomes" id="UP000198765">
    <property type="component" value="Chromosome I"/>
</dbReference>
<keyword evidence="2" id="KW-0812">Transmembrane</keyword>
<accession>A0A1A8ZKJ6</accession>
<keyword evidence="2" id="KW-1133">Transmembrane helix</keyword>
<proteinExistence type="predicted"/>
<dbReference type="AlphaFoldDB" id="A0A1A8ZKJ6"/>
<organism evidence="3 4">
    <name type="scientific">Micromonospora narathiwatensis</name>
    <dbReference type="NCBI Taxonomy" id="299146"/>
    <lineage>
        <taxon>Bacteria</taxon>
        <taxon>Bacillati</taxon>
        <taxon>Actinomycetota</taxon>
        <taxon>Actinomycetes</taxon>
        <taxon>Micromonosporales</taxon>
        <taxon>Micromonosporaceae</taxon>
        <taxon>Micromonospora</taxon>
    </lineage>
</organism>
<evidence type="ECO:0000313" key="4">
    <source>
        <dbReference type="Proteomes" id="UP000198765"/>
    </source>
</evidence>
<name>A0A1A8ZKJ6_9ACTN</name>
<dbReference type="RefSeq" id="WP_091193965.1">
    <property type="nucleotide sequence ID" value="NZ_LT594324.1"/>
</dbReference>
<dbReference type="SUPFAM" id="SSF48452">
    <property type="entry name" value="TPR-like"/>
    <property type="match status" value="1"/>
</dbReference>
<reference evidence="3 4" key="1">
    <citation type="submission" date="2016-06" db="EMBL/GenBank/DDBJ databases">
        <authorList>
            <person name="Kjaerup R.B."/>
            <person name="Dalgaard T.S."/>
            <person name="Juul-Madsen H.R."/>
        </authorList>
    </citation>
    <scope>NUCLEOTIDE SEQUENCE [LARGE SCALE GENOMIC DNA]</scope>
    <source>
        <strain evidence="3 4">DSM 45248</strain>
    </source>
</reference>
<feature type="repeat" description="TPR" evidence="1">
    <location>
        <begin position="156"/>
        <end position="189"/>
    </location>
</feature>
<evidence type="ECO:0000256" key="2">
    <source>
        <dbReference type="SAM" id="Phobius"/>
    </source>
</evidence>
<dbReference type="PATRIC" id="fig|299146.4.peg.2177"/>
<dbReference type="PROSITE" id="PS50005">
    <property type="entry name" value="TPR"/>
    <property type="match status" value="1"/>
</dbReference>
<dbReference type="OrthoDB" id="3362837at2"/>
<protein>
    <submittedName>
        <fullName evidence="3">Uncharacterized protein</fullName>
    </submittedName>
</protein>
<dbReference type="InterPro" id="IPR019734">
    <property type="entry name" value="TPR_rpt"/>
</dbReference>
<dbReference type="InterPro" id="IPR011990">
    <property type="entry name" value="TPR-like_helical_dom_sf"/>
</dbReference>
<keyword evidence="4" id="KW-1185">Reference proteome</keyword>
<dbReference type="Gene3D" id="1.25.40.10">
    <property type="entry name" value="Tetratricopeptide repeat domain"/>
    <property type="match status" value="1"/>
</dbReference>